<dbReference type="OrthoDB" id="5124454at2"/>
<dbReference type="EMBL" id="JXJQ01000008">
    <property type="protein sequence ID" value="KJY61787.1"/>
    <property type="molecule type" value="Genomic_DNA"/>
</dbReference>
<name>A0A0F4LSK0_9LACO</name>
<keyword evidence="2" id="KW-1185">Reference proteome</keyword>
<accession>A0A0F4LSK0</accession>
<reference evidence="1 2" key="1">
    <citation type="submission" date="2015-01" db="EMBL/GenBank/DDBJ databases">
        <title>Comparative genomics of the lactic acid bacteria isolated from the honey bee gut.</title>
        <authorList>
            <person name="Ellegaard K.M."/>
            <person name="Tamarit D."/>
            <person name="Javelind E."/>
            <person name="Olofsson T."/>
            <person name="Andersson S.G."/>
            <person name="Vasquez A."/>
        </authorList>
    </citation>
    <scope>NUCLEOTIDE SEQUENCE [LARGE SCALE GENOMIC DNA]</scope>
    <source>
        <strain evidence="1 2">Bin4</strain>
    </source>
</reference>
<comment type="caution">
    <text evidence="1">The sequence shown here is derived from an EMBL/GenBank/DDBJ whole genome shotgun (WGS) entry which is preliminary data.</text>
</comment>
<proteinExistence type="predicted"/>
<dbReference type="HOGENOM" id="CLU_158514_0_0_9"/>
<dbReference type="AlphaFoldDB" id="A0A0F4LSK0"/>
<gene>
    <name evidence="1" type="ORF">JG30_08390</name>
</gene>
<dbReference type="Proteomes" id="UP000033558">
    <property type="component" value="Unassembled WGS sequence"/>
</dbReference>
<sequence length="99" mass="11415">MEHILPLGSIVHIKTDTQTDYMIVNRAALYQEGKQVGYFDYAAVIYPDGLNANNELTFFNREDITRVLFTGYINQVERELIRDYDQIVADSGYPKLPSH</sequence>
<evidence type="ECO:0000313" key="2">
    <source>
        <dbReference type="Proteomes" id="UP000033558"/>
    </source>
</evidence>
<dbReference type="RefSeq" id="WP_046316450.1">
    <property type="nucleotide sequence ID" value="NZ_JAMBJK010000001.1"/>
</dbReference>
<protein>
    <recommendedName>
        <fullName evidence="3">DUF4176 domain-containing protein</fullName>
    </recommendedName>
</protein>
<dbReference type="PATRIC" id="fig|1218492.5.peg.978"/>
<dbReference type="InterPro" id="IPR025233">
    <property type="entry name" value="DUF4176"/>
</dbReference>
<evidence type="ECO:0000313" key="1">
    <source>
        <dbReference type="EMBL" id="KJY61787.1"/>
    </source>
</evidence>
<organism evidence="1 2">
    <name type="scientific">Bombilactobacillus mellifer</name>
    <dbReference type="NCBI Taxonomy" id="1218492"/>
    <lineage>
        <taxon>Bacteria</taxon>
        <taxon>Bacillati</taxon>
        <taxon>Bacillota</taxon>
        <taxon>Bacilli</taxon>
        <taxon>Lactobacillales</taxon>
        <taxon>Lactobacillaceae</taxon>
        <taxon>Bombilactobacillus</taxon>
    </lineage>
</organism>
<dbReference type="Pfam" id="PF13780">
    <property type="entry name" value="DUF4176"/>
    <property type="match status" value="1"/>
</dbReference>
<evidence type="ECO:0008006" key="3">
    <source>
        <dbReference type="Google" id="ProtNLM"/>
    </source>
</evidence>